<dbReference type="InterPro" id="IPR058259">
    <property type="entry name" value="Zn2Cys6-like"/>
</dbReference>
<name>A0A167I9J0_CALVF</name>
<dbReference type="Pfam" id="PF26625">
    <property type="entry name" value="Zn2Cys6-like"/>
    <property type="match status" value="1"/>
</dbReference>
<accession>A0A167I9J0</accession>
<evidence type="ECO:0000259" key="2">
    <source>
        <dbReference type="Pfam" id="PF26625"/>
    </source>
</evidence>
<reference evidence="3 4" key="1">
    <citation type="journal article" date="2016" name="Mol. Biol. Evol.">
        <title>Comparative Genomics of Early-Diverging Mushroom-Forming Fungi Provides Insights into the Origins of Lignocellulose Decay Capabilities.</title>
        <authorList>
            <person name="Nagy L.G."/>
            <person name="Riley R."/>
            <person name="Tritt A."/>
            <person name="Adam C."/>
            <person name="Daum C."/>
            <person name="Floudas D."/>
            <person name="Sun H."/>
            <person name="Yadav J.S."/>
            <person name="Pangilinan J."/>
            <person name="Larsson K.H."/>
            <person name="Matsuura K."/>
            <person name="Barry K."/>
            <person name="Labutti K."/>
            <person name="Kuo R."/>
            <person name="Ohm R.A."/>
            <person name="Bhattacharya S.S."/>
            <person name="Shirouzu T."/>
            <person name="Yoshinaga Y."/>
            <person name="Martin F.M."/>
            <person name="Grigoriev I.V."/>
            <person name="Hibbett D.S."/>
        </authorList>
    </citation>
    <scope>NUCLEOTIDE SEQUENCE [LARGE SCALE GENOMIC DNA]</scope>
    <source>
        <strain evidence="3 4">TUFC12733</strain>
    </source>
</reference>
<dbReference type="Proteomes" id="UP000076738">
    <property type="component" value="Unassembled WGS sequence"/>
</dbReference>
<organism evidence="3 4">
    <name type="scientific">Calocera viscosa (strain TUFC12733)</name>
    <dbReference type="NCBI Taxonomy" id="1330018"/>
    <lineage>
        <taxon>Eukaryota</taxon>
        <taxon>Fungi</taxon>
        <taxon>Dikarya</taxon>
        <taxon>Basidiomycota</taxon>
        <taxon>Agaricomycotina</taxon>
        <taxon>Dacrymycetes</taxon>
        <taxon>Dacrymycetales</taxon>
        <taxon>Dacrymycetaceae</taxon>
        <taxon>Calocera</taxon>
    </lineage>
</organism>
<feature type="domain" description="Putative Zn2Cys6" evidence="2">
    <location>
        <begin position="407"/>
        <end position="448"/>
    </location>
</feature>
<feature type="region of interest" description="Disordered" evidence="1">
    <location>
        <begin position="360"/>
        <end position="381"/>
    </location>
</feature>
<evidence type="ECO:0000313" key="4">
    <source>
        <dbReference type="Proteomes" id="UP000076738"/>
    </source>
</evidence>
<gene>
    <name evidence="3" type="ORF">CALVIDRAFT_567471</name>
</gene>
<evidence type="ECO:0000313" key="3">
    <source>
        <dbReference type="EMBL" id="KZO92425.1"/>
    </source>
</evidence>
<evidence type="ECO:0000256" key="1">
    <source>
        <dbReference type="SAM" id="MobiDB-lite"/>
    </source>
</evidence>
<dbReference type="AlphaFoldDB" id="A0A167I9J0"/>
<protein>
    <recommendedName>
        <fullName evidence="2">Putative Zn2Cys6 domain-containing protein</fullName>
    </recommendedName>
</protein>
<feature type="compositionally biased region" description="Acidic residues" evidence="1">
    <location>
        <begin position="167"/>
        <end position="178"/>
    </location>
</feature>
<dbReference type="EMBL" id="KV417311">
    <property type="protein sequence ID" value="KZO92425.1"/>
    <property type="molecule type" value="Genomic_DNA"/>
</dbReference>
<feature type="region of interest" description="Disordered" evidence="1">
    <location>
        <begin position="161"/>
        <end position="197"/>
    </location>
</feature>
<feature type="compositionally biased region" description="Acidic residues" evidence="1">
    <location>
        <begin position="365"/>
        <end position="374"/>
    </location>
</feature>
<sequence length="539" mass="61695">MTEAVQTRSPVYLRNPDYSSSRFTYGILTHCDKRNSIARSAKEEQVDRWTKHIVHRVTGALSSRHEAGASYTVEVAEPLVALLQFAYNWRLHSPCPEGPLVNEWVPTAFWEQLNIRIGRTVVQKPQGTLTRARLTSTESHPMSPAEMIKRYMTQLKGHLSTALPESAEAEGEEEEEDVQGNKYSPLQDDDESCAPSRASNVDWRRVRHAQQPSVPWVMWAEGRYIDIDLEIDLLAQQRDLWEYHNELWLLIHAKALNTSLAYSAKDPRPSKRGGESAAASRPITYNWCLHSPSPEWPFFNKWVPRAFSEQLSIRIQGKVSHKPKAVLTHARLTSTESHPMSPAEMIKRYMTQLKGHLSTALPESAEAEDEEAGEEDKGSKMVHSYEANTTGPGCYAPYELRPAFWLIPEFDLEHFPSIDVVREKGEVRIRDPTLSADIINDHPDEVQYLKQLLDMLPHLKLLLDEFNIPKQHCTTRYHLRSVSSQANSLAVVFIVDSLSSSKDSWMTDGWREACNQPSHLQYLKRLLHKLDKLWHLKLL</sequence>
<keyword evidence="4" id="KW-1185">Reference proteome</keyword>
<proteinExistence type="predicted"/>